<proteinExistence type="predicted"/>
<dbReference type="EMBL" id="FZOK01000020">
    <property type="protein sequence ID" value="SNS73707.1"/>
    <property type="molecule type" value="Genomic_DNA"/>
</dbReference>
<sequence>MRRVILNIPENRYELFMELIRRLGIEKIQEKEVTIESYEIENLPEWQKEEILKRLAASKDSEYLTWEELRDSLK</sequence>
<evidence type="ECO:0000313" key="2">
    <source>
        <dbReference type="Proteomes" id="UP000198480"/>
    </source>
</evidence>
<dbReference type="AlphaFoldDB" id="A0A239GX43"/>
<gene>
    <name evidence="1" type="ORF">SAMN06295967_12023</name>
</gene>
<reference evidence="2" key="1">
    <citation type="submission" date="2017-06" db="EMBL/GenBank/DDBJ databases">
        <authorList>
            <person name="Varghese N."/>
            <person name="Submissions S."/>
        </authorList>
    </citation>
    <scope>NUCLEOTIDE SEQUENCE [LARGE SCALE GENOMIC DNA]</scope>
    <source>
        <strain evidence="2">5C</strain>
    </source>
</reference>
<organism evidence="1 2">
    <name type="scientific">Belliella buryatensis</name>
    <dbReference type="NCBI Taxonomy" id="1500549"/>
    <lineage>
        <taxon>Bacteria</taxon>
        <taxon>Pseudomonadati</taxon>
        <taxon>Bacteroidota</taxon>
        <taxon>Cytophagia</taxon>
        <taxon>Cytophagales</taxon>
        <taxon>Cyclobacteriaceae</taxon>
        <taxon>Belliella</taxon>
    </lineage>
</organism>
<evidence type="ECO:0000313" key="1">
    <source>
        <dbReference type="EMBL" id="SNS73707.1"/>
    </source>
</evidence>
<protein>
    <recommendedName>
        <fullName evidence="3">Addiction module component</fullName>
    </recommendedName>
</protein>
<dbReference type="Proteomes" id="UP000198480">
    <property type="component" value="Unassembled WGS sequence"/>
</dbReference>
<dbReference type="RefSeq" id="WP_089242441.1">
    <property type="nucleotide sequence ID" value="NZ_FZOK01000020.1"/>
</dbReference>
<name>A0A239GX43_9BACT</name>
<keyword evidence="2" id="KW-1185">Reference proteome</keyword>
<dbReference type="OrthoDB" id="680548at2"/>
<evidence type="ECO:0008006" key="3">
    <source>
        <dbReference type="Google" id="ProtNLM"/>
    </source>
</evidence>
<accession>A0A239GX43</accession>